<gene>
    <name evidence="1" type="ORF">AOQ71_31990</name>
</gene>
<protein>
    <recommendedName>
        <fullName evidence="3">Mobilization protein</fullName>
    </recommendedName>
</protein>
<dbReference type="AlphaFoldDB" id="A0A0R3D140"/>
<sequence>MIKSELIRLRADPRQVAAWHRRARKNGMTLSEYIRLAAGAAAADILFGTALKDELLKVRSALNLATHVRTADMKNLRIEDALDIINDLLESM</sequence>
<evidence type="ECO:0008006" key="3">
    <source>
        <dbReference type="Google" id="ProtNLM"/>
    </source>
</evidence>
<comment type="caution">
    <text evidence="1">The sequence shown here is derived from an EMBL/GenBank/DDBJ whole genome shotgun (WGS) entry which is preliminary data.</text>
</comment>
<dbReference type="Proteomes" id="UP000051936">
    <property type="component" value="Unassembled WGS sequence"/>
</dbReference>
<evidence type="ECO:0000313" key="2">
    <source>
        <dbReference type="Proteomes" id="UP000051936"/>
    </source>
</evidence>
<accession>A0A0R3D140</accession>
<organism evidence="1 2">
    <name type="scientific">Bradyrhizobium manausense</name>
    <dbReference type="NCBI Taxonomy" id="989370"/>
    <lineage>
        <taxon>Bacteria</taxon>
        <taxon>Pseudomonadati</taxon>
        <taxon>Pseudomonadota</taxon>
        <taxon>Alphaproteobacteria</taxon>
        <taxon>Hyphomicrobiales</taxon>
        <taxon>Nitrobacteraceae</taxon>
        <taxon>Bradyrhizobium</taxon>
    </lineage>
</organism>
<name>A0A0R3D140_9BRAD</name>
<keyword evidence="2" id="KW-1185">Reference proteome</keyword>
<dbReference type="RefSeq" id="WP_057755548.1">
    <property type="nucleotide sequence ID" value="NZ_LJYG01000108.1"/>
</dbReference>
<evidence type="ECO:0000313" key="1">
    <source>
        <dbReference type="EMBL" id="KRQ03347.1"/>
    </source>
</evidence>
<reference evidence="1 2" key="1">
    <citation type="submission" date="2015-09" db="EMBL/GenBank/DDBJ databases">
        <title>Draft Genome Sequence of Bradyrhizobium manausense Strain BR 3351T, a Novel Symbiotic Nitrogen-Fixing Alphaproteobacterium Isolated from Brazilian Amazon Rain Forest.</title>
        <authorList>
            <person name="De Araujo J.L."/>
            <person name="Zilli J.E."/>
        </authorList>
    </citation>
    <scope>NUCLEOTIDE SEQUENCE [LARGE SCALE GENOMIC DNA]</scope>
    <source>
        <strain evidence="1 2">BR3351</strain>
    </source>
</reference>
<dbReference type="OrthoDB" id="2004071at2"/>
<proteinExistence type="predicted"/>
<dbReference type="EMBL" id="LJYG01000108">
    <property type="protein sequence ID" value="KRQ03347.1"/>
    <property type="molecule type" value="Genomic_DNA"/>
</dbReference>